<feature type="domain" description="Fibronectin type III-like" evidence="4">
    <location>
        <begin position="747"/>
        <end position="817"/>
    </location>
</feature>
<evidence type="ECO:0000256" key="2">
    <source>
        <dbReference type="ARBA" id="ARBA00022729"/>
    </source>
</evidence>
<comment type="similarity">
    <text evidence="1">Belongs to the glycosyl hydrolase 3 family.</text>
</comment>
<dbReference type="PRINTS" id="PR00133">
    <property type="entry name" value="GLHYDRLASE3"/>
</dbReference>
<dbReference type="SMART" id="SM01217">
    <property type="entry name" value="Fn3_like"/>
    <property type="match status" value="1"/>
</dbReference>
<dbReference type="HOGENOM" id="CLU_308103_0_0_9"/>
<dbReference type="Pfam" id="PF14310">
    <property type="entry name" value="Fn3-like"/>
    <property type="match status" value="1"/>
</dbReference>
<keyword evidence="6" id="KW-1185">Reference proteome</keyword>
<dbReference type="STRING" id="411473.RUMCAL_02113"/>
<dbReference type="InterPro" id="IPR008999">
    <property type="entry name" value="Actin-crosslinking"/>
</dbReference>
<dbReference type="AlphaFoldDB" id="U2LX40"/>
<evidence type="ECO:0000256" key="1">
    <source>
        <dbReference type="ARBA" id="ARBA00005336"/>
    </source>
</evidence>
<dbReference type="Pfam" id="PF01915">
    <property type="entry name" value="Glyco_hydro_3_C"/>
    <property type="match status" value="1"/>
</dbReference>
<dbReference type="Gene3D" id="3.40.50.1700">
    <property type="entry name" value="Glycoside hydrolase family 3 C-terminal domain"/>
    <property type="match status" value="1"/>
</dbReference>
<dbReference type="InterPro" id="IPR017853">
    <property type="entry name" value="GH"/>
</dbReference>
<proteinExistence type="inferred from homology"/>
<dbReference type="PANTHER" id="PTHR42721:SF3">
    <property type="entry name" value="BETA-D-XYLOSIDASE 5-RELATED"/>
    <property type="match status" value="1"/>
</dbReference>
<organism evidence="5 6">
    <name type="scientific">Ruminococcus callidus ATCC 27760</name>
    <dbReference type="NCBI Taxonomy" id="411473"/>
    <lineage>
        <taxon>Bacteria</taxon>
        <taxon>Bacillati</taxon>
        <taxon>Bacillota</taxon>
        <taxon>Clostridia</taxon>
        <taxon>Eubacteriales</taxon>
        <taxon>Oscillospiraceae</taxon>
        <taxon>Ruminococcus</taxon>
    </lineage>
</organism>
<evidence type="ECO:0000256" key="3">
    <source>
        <dbReference type="ARBA" id="ARBA00022801"/>
    </source>
</evidence>
<evidence type="ECO:0000259" key="4">
    <source>
        <dbReference type="SMART" id="SM01217"/>
    </source>
</evidence>
<dbReference type="EMBL" id="AWVF01000259">
    <property type="protein sequence ID" value="ERJ94034.1"/>
    <property type="molecule type" value="Genomic_DNA"/>
</dbReference>
<accession>U2LX40</accession>
<dbReference type="Gene3D" id="2.60.40.10">
    <property type="entry name" value="Immunoglobulins"/>
    <property type="match status" value="1"/>
</dbReference>
<feature type="non-terminal residue" evidence="5">
    <location>
        <position position="1"/>
    </location>
</feature>
<keyword evidence="3 5" id="KW-0378">Hydrolase</keyword>
<dbReference type="SUPFAM" id="SSF51445">
    <property type="entry name" value="(Trans)glycosidases"/>
    <property type="match status" value="1"/>
</dbReference>
<comment type="caution">
    <text evidence="5">The sequence shown here is derived from an EMBL/GenBank/DDBJ whole genome shotgun (WGS) entry which is preliminary data.</text>
</comment>
<dbReference type="InterPro" id="IPR013783">
    <property type="entry name" value="Ig-like_fold"/>
</dbReference>
<dbReference type="Gene3D" id="2.60.120.380">
    <property type="match status" value="1"/>
</dbReference>
<dbReference type="GO" id="GO:0045493">
    <property type="term" value="P:xylan catabolic process"/>
    <property type="evidence" value="ECO:0007669"/>
    <property type="project" value="InterPro"/>
</dbReference>
<dbReference type="CDD" id="cd23343">
    <property type="entry name" value="beta-trefoil_FSCN_BglX-like"/>
    <property type="match status" value="1"/>
</dbReference>
<dbReference type="InterPro" id="IPR036881">
    <property type="entry name" value="Glyco_hydro_3_C_sf"/>
</dbReference>
<gene>
    <name evidence="5" type="ORF">RUMCAL_02113</name>
</gene>
<dbReference type="GO" id="GO:0031222">
    <property type="term" value="P:arabinan catabolic process"/>
    <property type="evidence" value="ECO:0007669"/>
    <property type="project" value="TreeGrafter"/>
</dbReference>
<reference evidence="5 6" key="1">
    <citation type="submission" date="2013-07" db="EMBL/GenBank/DDBJ databases">
        <authorList>
            <person name="Weinstock G."/>
            <person name="Sodergren E."/>
            <person name="Wylie T."/>
            <person name="Fulton L."/>
            <person name="Fulton R."/>
            <person name="Fronick C."/>
            <person name="O'Laughlin M."/>
            <person name="Godfrey J."/>
            <person name="Miner T."/>
            <person name="Herter B."/>
            <person name="Appelbaum E."/>
            <person name="Cordes M."/>
            <person name="Lek S."/>
            <person name="Wollam A."/>
            <person name="Pepin K.H."/>
            <person name="Palsikar V.B."/>
            <person name="Mitreva M."/>
            <person name="Wilson R.K."/>
        </authorList>
    </citation>
    <scope>NUCLEOTIDE SEQUENCE [LARGE SCALE GENOMIC DNA]</scope>
    <source>
        <strain evidence="5 6">ATCC 27760</strain>
    </source>
</reference>
<dbReference type="InterPro" id="IPR044993">
    <property type="entry name" value="BXL"/>
</dbReference>
<dbReference type="GO" id="GO:0046556">
    <property type="term" value="F:alpha-L-arabinofuranosidase activity"/>
    <property type="evidence" value="ECO:0007669"/>
    <property type="project" value="TreeGrafter"/>
</dbReference>
<keyword evidence="2" id="KW-0732">Signal</keyword>
<dbReference type="Proteomes" id="UP000016662">
    <property type="component" value="Unassembled WGS sequence"/>
</dbReference>
<dbReference type="PANTHER" id="PTHR42721">
    <property type="entry name" value="SUGAR HYDROLASE-RELATED"/>
    <property type="match status" value="1"/>
</dbReference>
<evidence type="ECO:0000313" key="5">
    <source>
        <dbReference type="EMBL" id="ERJ94034.1"/>
    </source>
</evidence>
<dbReference type="eggNOG" id="COG1472">
    <property type="taxonomic scope" value="Bacteria"/>
</dbReference>
<dbReference type="SUPFAM" id="SSF52279">
    <property type="entry name" value="Beta-D-glucan exohydrolase, C-terminal domain"/>
    <property type="match status" value="1"/>
</dbReference>
<dbReference type="InterPro" id="IPR036962">
    <property type="entry name" value="Glyco_hydro_3_N_sf"/>
</dbReference>
<dbReference type="Gene3D" id="3.20.20.300">
    <property type="entry name" value="Glycoside hydrolase, family 3, N-terminal domain"/>
    <property type="match status" value="1"/>
</dbReference>
<sequence length="958" mass="106958">KSPDALCVVLPQINHLHDNAADKGDFTMPNQPERFRDTSLPIIERVKDLLSRLTIEEKIHLLSTHQLPVERLGIGEWYVGQEVARGYVSREKTEPSTVFPQPIGLASTFDPNLMEQLGEIAGEEARYYHRKDPKGHLMLWGPTVDPERDPRWGRTEEGYGEDPFLIGEMTTAYTQGMAGDHPTYRRVIPTLKHFCANNNEKERNSCSSNVTPRTLREYYYRAFEASIVRGGTGSMMTAYNELNGVPACMNPDLKTLVKKQWGLEFIVTDGADFSQNVLAHHSHATHAEALAACLKNGNDVMTDEADMVAAAARDALDRGLLTEADIDRAVGNSLSGRFRLGEFDGDSCPYNTEPAETDTLLHRAVNRCAAMEQMCLLHNRGILPLQLQPDARVAVIGPLGNENYRDWYTGVSSYAVPILEGLRQQLGAENVLFDDGYSVVALQSVETGKYCTVSADGTLRAAAEQIGERETFLLHDWDFGSMNLRACCNGKYVTENGTYQAVSDTPYEWFIREWLKPEPYGDAMRFGSWHDCPMDIALQPDGTLRAVSHGKPTPDRLFRLVPVEDGVTRAAALAKQADVVILCLGNHPMQVARECYDRPDLELPAHQKNLLRAVQAANPNTVLTVVSSYPYALGEAMELLPAILYTTHAGPELGNAVADTLLGKNNPAARCPITWYRSAQDLPDIMEYDIISAERTYLYDTVEPLFPFGHGLSYSSFVYRDFTAEEKPEGMLFRLTVENTSQRDGDEVVQLYYRALHPRVKRPLRQLCGFQRVPVPANTAVPVTIFVPWYALEYYDVTQEKMLVEQGEYRFSAGASSADIRQELECTVSGEVIPPRNLSHSICIKNYDSKHGIEITLRFSYRKNDWYGCTNDWGGSFTFADADFAGYTKAELWAAAPCSQAGVAIYAGEQQLGSVEILPSRSMDDFQLYTIPLKPYTGQADLRLEITGMASVYRIQLG</sequence>
<protein>
    <submittedName>
        <fullName evidence="5">Glycosyl hydrolase family 3 protein</fullName>
    </submittedName>
</protein>
<dbReference type="InterPro" id="IPR001764">
    <property type="entry name" value="Glyco_hydro_3_N"/>
</dbReference>
<dbReference type="PATRIC" id="fig|411473.3.peg.1744"/>
<dbReference type="InterPro" id="IPR002772">
    <property type="entry name" value="Glyco_hydro_3_C"/>
</dbReference>
<name>U2LX40_9FIRM</name>
<evidence type="ECO:0000313" key="6">
    <source>
        <dbReference type="Proteomes" id="UP000016662"/>
    </source>
</evidence>
<dbReference type="SUPFAM" id="SSF50405">
    <property type="entry name" value="Actin-crosslinking proteins"/>
    <property type="match status" value="1"/>
</dbReference>
<dbReference type="GO" id="GO:0009044">
    <property type="term" value="F:xylan 1,4-beta-xylosidase activity"/>
    <property type="evidence" value="ECO:0007669"/>
    <property type="project" value="InterPro"/>
</dbReference>
<dbReference type="Pfam" id="PF00933">
    <property type="entry name" value="Glyco_hydro_3"/>
    <property type="match status" value="1"/>
</dbReference>
<dbReference type="InterPro" id="IPR026891">
    <property type="entry name" value="Fn3-like"/>
</dbReference>